<dbReference type="HOGENOM" id="CLU_120152_1_0_1"/>
<dbReference type="Proteomes" id="UP000008744">
    <property type="component" value="Unassembled WGS sequence"/>
</dbReference>
<dbReference type="PANTHER" id="PTHR21066:SF15">
    <property type="entry name" value="GH25962P-RELATED"/>
    <property type="match status" value="1"/>
</dbReference>
<feature type="chain" id="PRO_5002806817" evidence="4">
    <location>
        <begin position="19"/>
        <end position="151"/>
    </location>
</feature>
<organism evidence="7">
    <name type="scientific">Drosophila persimilis</name>
    <name type="common">Fruit fly</name>
    <dbReference type="NCBI Taxonomy" id="7234"/>
    <lineage>
        <taxon>Eukaryota</taxon>
        <taxon>Metazoa</taxon>
        <taxon>Ecdysozoa</taxon>
        <taxon>Arthropoda</taxon>
        <taxon>Hexapoda</taxon>
        <taxon>Insecta</taxon>
        <taxon>Pterygota</taxon>
        <taxon>Neoptera</taxon>
        <taxon>Endopterygota</taxon>
        <taxon>Diptera</taxon>
        <taxon>Brachycera</taxon>
        <taxon>Muscomorpha</taxon>
        <taxon>Ephydroidea</taxon>
        <taxon>Drosophilidae</taxon>
        <taxon>Drosophila</taxon>
        <taxon>Sophophora</taxon>
    </lineage>
</organism>
<evidence type="ECO:0000259" key="5">
    <source>
        <dbReference type="Pfam" id="PF22651"/>
    </source>
</evidence>
<evidence type="ECO:0000313" key="7">
    <source>
        <dbReference type="Proteomes" id="UP000008744"/>
    </source>
</evidence>
<keyword evidence="7" id="KW-1185">Reference proteome</keyword>
<protein>
    <submittedName>
        <fullName evidence="6">GL22030</fullName>
    </submittedName>
</protein>
<evidence type="ECO:0000256" key="4">
    <source>
        <dbReference type="SAM" id="SignalP"/>
    </source>
</evidence>
<accession>B4GEK4</accession>
<evidence type="ECO:0000313" key="6">
    <source>
        <dbReference type="EMBL" id="EDW34039.1"/>
    </source>
</evidence>
<feature type="domain" description="OBP47-like" evidence="5">
    <location>
        <begin position="34"/>
        <end position="139"/>
    </location>
</feature>
<comment type="similarity">
    <text evidence="2">Belongs to the PBP/GOBP family.</text>
</comment>
<dbReference type="Pfam" id="PF22651">
    <property type="entry name" value="OBP47_like"/>
    <property type="match status" value="1"/>
</dbReference>
<comment type="subcellular location">
    <subcellularLocation>
        <location evidence="1">Secreted</location>
    </subcellularLocation>
</comment>
<evidence type="ECO:0000256" key="1">
    <source>
        <dbReference type="ARBA" id="ARBA00004613"/>
    </source>
</evidence>
<dbReference type="eggNOG" id="ENOG502T6XU">
    <property type="taxonomic scope" value="Eukaryota"/>
</dbReference>
<dbReference type="AlphaFoldDB" id="B4GEK4"/>
<dbReference type="SUPFAM" id="SSF47565">
    <property type="entry name" value="Insect pheromone/odorant-binding proteins"/>
    <property type="match status" value="1"/>
</dbReference>
<proteinExistence type="inferred from homology"/>
<dbReference type="PhylomeDB" id="B4GEK4"/>
<evidence type="ECO:0000256" key="2">
    <source>
        <dbReference type="ARBA" id="ARBA00008098"/>
    </source>
</evidence>
<dbReference type="GO" id="GO:0005576">
    <property type="term" value="C:extracellular region"/>
    <property type="evidence" value="ECO:0007669"/>
    <property type="project" value="UniProtKB-SubCell"/>
</dbReference>
<dbReference type="Gene3D" id="1.10.238.270">
    <property type="match status" value="1"/>
</dbReference>
<keyword evidence="4" id="KW-0732">Signal</keyword>
<dbReference type="EMBL" id="CH479182">
    <property type="protein sequence ID" value="EDW34039.1"/>
    <property type="molecule type" value="Genomic_DNA"/>
</dbReference>
<gene>
    <name evidence="6" type="primary">Dper\GL22030</name>
    <name evidence="6" type="ORF">Dper_GL22030</name>
    <name evidence="6" type="ORF">GL22030</name>
</gene>
<name>B4GEK4_DROPE</name>
<dbReference type="OrthoDB" id="8118963at2759"/>
<dbReference type="InterPro" id="IPR052295">
    <property type="entry name" value="Odorant-binding_protein"/>
</dbReference>
<dbReference type="InterPro" id="IPR036728">
    <property type="entry name" value="PBP_GOBP_sf"/>
</dbReference>
<dbReference type="PANTHER" id="PTHR21066">
    <property type="entry name" value="ODORANT-BINDING PROTEIN 59A-RELATED"/>
    <property type="match status" value="1"/>
</dbReference>
<sequence>MYLGYVLLFILPVLCSTASTFNYTSCDKAKQPKFCIAECAFKANGYLLTNGSVNVAALQKTYQQRYKNDANMSQLMVRSLNSCVDYAQKRTQQYQWMHTKDECDYYPATLLACILEQVYTNCPATKWKNTDECAAMRKYLLACDDVKSGRK</sequence>
<keyword evidence="3" id="KW-0964">Secreted</keyword>
<dbReference type="OMA" id="GNCDYYP"/>
<dbReference type="InterPro" id="IPR054577">
    <property type="entry name" value="OBP47-like_dom"/>
</dbReference>
<feature type="signal peptide" evidence="4">
    <location>
        <begin position="1"/>
        <end position="18"/>
    </location>
</feature>
<dbReference type="GO" id="GO:0005549">
    <property type="term" value="F:odorant binding"/>
    <property type="evidence" value="ECO:0007669"/>
    <property type="project" value="InterPro"/>
</dbReference>
<evidence type="ECO:0000256" key="3">
    <source>
        <dbReference type="ARBA" id="ARBA00022525"/>
    </source>
</evidence>
<reference evidence="6 7" key="1">
    <citation type="journal article" date="2007" name="Nature">
        <title>Evolution of genes and genomes on the Drosophila phylogeny.</title>
        <authorList>
            <consortium name="Drosophila 12 Genomes Consortium"/>
            <person name="Clark A.G."/>
            <person name="Eisen M.B."/>
            <person name="Smith D.R."/>
            <person name="Bergman C.M."/>
            <person name="Oliver B."/>
            <person name="Markow T.A."/>
            <person name="Kaufman T.C."/>
            <person name="Kellis M."/>
            <person name="Gelbart W."/>
            <person name="Iyer V.N."/>
            <person name="Pollard D.A."/>
            <person name="Sackton T.B."/>
            <person name="Larracuente A.M."/>
            <person name="Singh N.D."/>
            <person name="Abad J.P."/>
            <person name="Abt D.N."/>
            <person name="Adryan B."/>
            <person name="Aguade M."/>
            <person name="Akashi H."/>
            <person name="Anderson W.W."/>
            <person name="Aquadro C.F."/>
            <person name="Ardell D.H."/>
            <person name="Arguello R."/>
            <person name="Artieri C.G."/>
            <person name="Barbash D.A."/>
            <person name="Barker D."/>
            <person name="Barsanti P."/>
            <person name="Batterham P."/>
            <person name="Batzoglou S."/>
            <person name="Begun D."/>
            <person name="Bhutkar A."/>
            <person name="Blanco E."/>
            <person name="Bosak S.A."/>
            <person name="Bradley R.K."/>
            <person name="Brand A.D."/>
            <person name="Brent M.R."/>
            <person name="Brooks A.N."/>
            <person name="Brown R.H."/>
            <person name="Butlin R.K."/>
            <person name="Caggese C."/>
            <person name="Calvi B.R."/>
            <person name="Bernardo de Carvalho A."/>
            <person name="Caspi A."/>
            <person name="Castrezana S."/>
            <person name="Celniker S.E."/>
            <person name="Chang J.L."/>
            <person name="Chapple C."/>
            <person name="Chatterji S."/>
            <person name="Chinwalla A."/>
            <person name="Civetta A."/>
            <person name="Clifton S.W."/>
            <person name="Comeron J.M."/>
            <person name="Costello J.C."/>
            <person name="Coyne J.A."/>
            <person name="Daub J."/>
            <person name="David R.G."/>
            <person name="Delcher A.L."/>
            <person name="Delehaunty K."/>
            <person name="Do C.B."/>
            <person name="Ebling H."/>
            <person name="Edwards K."/>
            <person name="Eickbush T."/>
            <person name="Evans J.D."/>
            <person name="Filipski A."/>
            <person name="Findeiss S."/>
            <person name="Freyhult E."/>
            <person name="Fulton L."/>
            <person name="Fulton R."/>
            <person name="Garcia A.C."/>
            <person name="Gardiner A."/>
            <person name="Garfield D.A."/>
            <person name="Garvin B.E."/>
            <person name="Gibson G."/>
            <person name="Gilbert D."/>
            <person name="Gnerre S."/>
            <person name="Godfrey J."/>
            <person name="Good R."/>
            <person name="Gotea V."/>
            <person name="Gravely B."/>
            <person name="Greenberg A.J."/>
            <person name="Griffiths-Jones S."/>
            <person name="Gross S."/>
            <person name="Guigo R."/>
            <person name="Gustafson E.A."/>
            <person name="Haerty W."/>
            <person name="Hahn M.W."/>
            <person name="Halligan D.L."/>
            <person name="Halpern A.L."/>
            <person name="Halter G.M."/>
            <person name="Han M.V."/>
            <person name="Heger A."/>
            <person name="Hillier L."/>
            <person name="Hinrichs A.S."/>
            <person name="Holmes I."/>
            <person name="Hoskins R.A."/>
            <person name="Hubisz M.J."/>
            <person name="Hultmark D."/>
            <person name="Huntley M.A."/>
            <person name="Jaffe D.B."/>
            <person name="Jagadeeshan S."/>
            <person name="Jeck W.R."/>
            <person name="Johnson J."/>
            <person name="Jones C.D."/>
            <person name="Jordan W.C."/>
            <person name="Karpen G.H."/>
            <person name="Kataoka E."/>
            <person name="Keightley P.D."/>
            <person name="Kheradpour P."/>
            <person name="Kirkness E.F."/>
            <person name="Koerich L.B."/>
            <person name="Kristiansen K."/>
            <person name="Kudrna D."/>
            <person name="Kulathinal R.J."/>
            <person name="Kumar S."/>
            <person name="Kwok R."/>
            <person name="Lander E."/>
            <person name="Langley C.H."/>
            <person name="Lapoint R."/>
            <person name="Lazzaro B.P."/>
            <person name="Lee S.J."/>
            <person name="Levesque L."/>
            <person name="Li R."/>
            <person name="Lin C.F."/>
            <person name="Lin M.F."/>
            <person name="Lindblad-Toh K."/>
            <person name="Llopart A."/>
            <person name="Long M."/>
            <person name="Low L."/>
            <person name="Lozovsky E."/>
            <person name="Lu J."/>
            <person name="Luo M."/>
            <person name="Machado C.A."/>
            <person name="Makalowski W."/>
            <person name="Marzo M."/>
            <person name="Matsuda M."/>
            <person name="Matzkin L."/>
            <person name="McAllister B."/>
            <person name="McBride C.S."/>
            <person name="McKernan B."/>
            <person name="McKernan K."/>
            <person name="Mendez-Lago M."/>
            <person name="Minx P."/>
            <person name="Mollenhauer M.U."/>
            <person name="Montooth K."/>
            <person name="Mount S.M."/>
            <person name="Mu X."/>
            <person name="Myers E."/>
            <person name="Negre B."/>
            <person name="Newfeld S."/>
            <person name="Nielsen R."/>
            <person name="Noor M.A."/>
            <person name="O'Grady P."/>
            <person name="Pachter L."/>
            <person name="Papaceit M."/>
            <person name="Parisi M.J."/>
            <person name="Parisi M."/>
            <person name="Parts L."/>
            <person name="Pedersen J.S."/>
            <person name="Pesole G."/>
            <person name="Phillippy A.M."/>
            <person name="Ponting C.P."/>
            <person name="Pop M."/>
            <person name="Porcelli D."/>
            <person name="Powell J.R."/>
            <person name="Prohaska S."/>
            <person name="Pruitt K."/>
            <person name="Puig M."/>
            <person name="Quesneville H."/>
            <person name="Ram K.R."/>
            <person name="Rand D."/>
            <person name="Rasmussen M.D."/>
            <person name="Reed L.K."/>
            <person name="Reenan R."/>
            <person name="Reily A."/>
            <person name="Remington K.A."/>
            <person name="Rieger T.T."/>
            <person name="Ritchie M.G."/>
            <person name="Robin C."/>
            <person name="Rogers Y.H."/>
            <person name="Rohde C."/>
            <person name="Rozas J."/>
            <person name="Rubenfield M.J."/>
            <person name="Ruiz A."/>
            <person name="Russo S."/>
            <person name="Salzberg S.L."/>
            <person name="Sanchez-Gracia A."/>
            <person name="Saranga D.J."/>
            <person name="Sato H."/>
            <person name="Schaeffer S.W."/>
            <person name="Schatz M.C."/>
            <person name="Schlenke T."/>
            <person name="Schwartz R."/>
            <person name="Segarra C."/>
            <person name="Singh R.S."/>
            <person name="Sirot L."/>
            <person name="Sirota M."/>
            <person name="Sisneros N.B."/>
            <person name="Smith C.D."/>
            <person name="Smith T.F."/>
            <person name="Spieth J."/>
            <person name="Stage D.E."/>
            <person name="Stark A."/>
            <person name="Stephan W."/>
            <person name="Strausberg R.L."/>
            <person name="Strempel S."/>
            <person name="Sturgill D."/>
            <person name="Sutton G."/>
            <person name="Sutton G.G."/>
            <person name="Tao W."/>
            <person name="Teichmann S."/>
            <person name="Tobari Y.N."/>
            <person name="Tomimura Y."/>
            <person name="Tsolas J.M."/>
            <person name="Valente V.L."/>
            <person name="Venter E."/>
            <person name="Venter J.C."/>
            <person name="Vicario S."/>
            <person name="Vieira F.G."/>
            <person name="Vilella A.J."/>
            <person name="Villasante A."/>
            <person name="Walenz B."/>
            <person name="Wang J."/>
            <person name="Wasserman M."/>
            <person name="Watts T."/>
            <person name="Wilson D."/>
            <person name="Wilson R.K."/>
            <person name="Wing R.A."/>
            <person name="Wolfner M.F."/>
            <person name="Wong A."/>
            <person name="Wong G.K."/>
            <person name="Wu C.I."/>
            <person name="Wu G."/>
            <person name="Yamamoto D."/>
            <person name="Yang H.P."/>
            <person name="Yang S.P."/>
            <person name="Yorke J.A."/>
            <person name="Yoshida K."/>
            <person name="Zdobnov E."/>
            <person name="Zhang P."/>
            <person name="Zhang Y."/>
            <person name="Zimin A.V."/>
            <person name="Baldwin J."/>
            <person name="Abdouelleil A."/>
            <person name="Abdulkadir J."/>
            <person name="Abebe A."/>
            <person name="Abera B."/>
            <person name="Abreu J."/>
            <person name="Acer S.C."/>
            <person name="Aftuck L."/>
            <person name="Alexander A."/>
            <person name="An P."/>
            <person name="Anderson E."/>
            <person name="Anderson S."/>
            <person name="Arachi H."/>
            <person name="Azer M."/>
            <person name="Bachantsang P."/>
            <person name="Barry A."/>
            <person name="Bayul T."/>
            <person name="Berlin A."/>
            <person name="Bessette D."/>
            <person name="Bloom T."/>
            <person name="Blye J."/>
            <person name="Boguslavskiy L."/>
            <person name="Bonnet C."/>
            <person name="Boukhgalter B."/>
            <person name="Bourzgui I."/>
            <person name="Brown A."/>
            <person name="Cahill P."/>
            <person name="Channer S."/>
            <person name="Cheshatsang Y."/>
            <person name="Chuda L."/>
            <person name="Citroen M."/>
            <person name="Collymore A."/>
            <person name="Cooke P."/>
            <person name="Costello M."/>
            <person name="D'Aco K."/>
            <person name="Daza R."/>
            <person name="De Haan G."/>
            <person name="DeGray S."/>
            <person name="DeMaso C."/>
            <person name="Dhargay N."/>
            <person name="Dooley K."/>
            <person name="Dooley E."/>
            <person name="Doricent M."/>
            <person name="Dorje P."/>
            <person name="Dorjee K."/>
            <person name="Dupes A."/>
            <person name="Elong R."/>
            <person name="Falk J."/>
            <person name="Farina A."/>
            <person name="Faro S."/>
            <person name="Ferguson D."/>
            <person name="Fisher S."/>
            <person name="Foley C.D."/>
            <person name="Franke A."/>
            <person name="Friedrich D."/>
            <person name="Gadbois L."/>
            <person name="Gearin G."/>
            <person name="Gearin C.R."/>
            <person name="Giannoukos G."/>
            <person name="Goode T."/>
            <person name="Graham J."/>
            <person name="Grandbois E."/>
            <person name="Grewal S."/>
            <person name="Gyaltsen K."/>
            <person name="Hafez N."/>
            <person name="Hagos B."/>
            <person name="Hall J."/>
            <person name="Henson C."/>
            <person name="Hollinger A."/>
            <person name="Honan T."/>
            <person name="Huard M.D."/>
            <person name="Hughes L."/>
            <person name="Hurhula B."/>
            <person name="Husby M.E."/>
            <person name="Kamat A."/>
            <person name="Kanga B."/>
            <person name="Kashin S."/>
            <person name="Khazanovich D."/>
            <person name="Kisner P."/>
            <person name="Lance K."/>
            <person name="Lara M."/>
            <person name="Lee W."/>
            <person name="Lennon N."/>
            <person name="Letendre F."/>
            <person name="LeVine R."/>
            <person name="Lipovsky A."/>
            <person name="Liu X."/>
            <person name="Liu J."/>
            <person name="Liu S."/>
            <person name="Lokyitsang T."/>
            <person name="Lokyitsang Y."/>
            <person name="Lubonja R."/>
            <person name="Lui A."/>
            <person name="MacDonald P."/>
            <person name="Magnisalis V."/>
            <person name="Maru K."/>
            <person name="Matthews C."/>
            <person name="McCusker W."/>
            <person name="McDonough S."/>
            <person name="Mehta T."/>
            <person name="Meldrim J."/>
            <person name="Meneus L."/>
            <person name="Mihai O."/>
            <person name="Mihalev A."/>
            <person name="Mihova T."/>
            <person name="Mittelman R."/>
            <person name="Mlenga V."/>
            <person name="Montmayeur A."/>
            <person name="Mulrain L."/>
            <person name="Navidi A."/>
            <person name="Naylor J."/>
            <person name="Negash T."/>
            <person name="Nguyen T."/>
            <person name="Nguyen N."/>
            <person name="Nicol R."/>
            <person name="Norbu C."/>
            <person name="Norbu N."/>
            <person name="Novod N."/>
            <person name="O'Neill B."/>
            <person name="Osman S."/>
            <person name="Markiewicz E."/>
            <person name="Oyono O.L."/>
            <person name="Patti C."/>
            <person name="Phunkhang P."/>
            <person name="Pierre F."/>
            <person name="Priest M."/>
            <person name="Raghuraman S."/>
            <person name="Rege F."/>
            <person name="Reyes R."/>
            <person name="Rise C."/>
            <person name="Rogov P."/>
            <person name="Ross K."/>
            <person name="Ryan E."/>
            <person name="Settipalli S."/>
            <person name="Shea T."/>
            <person name="Sherpa N."/>
            <person name="Shi L."/>
            <person name="Shih D."/>
            <person name="Sparrow T."/>
            <person name="Spaulding J."/>
            <person name="Stalker J."/>
            <person name="Stange-Thomann N."/>
            <person name="Stavropoulos S."/>
            <person name="Stone C."/>
            <person name="Strader C."/>
            <person name="Tesfaye S."/>
            <person name="Thomson T."/>
            <person name="Thoulutsang Y."/>
            <person name="Thoulutsang D."/>
            <person name="Topham K."/>
            <person name="Topping I."/>
            <person name="Tsamla T."/>
            <person name="Vassiliev H."/>
            <person name="Vo A."/>
            <person name="Wangchuk T."/>
            <person name="Wangdi T."/>
            <person name="Weiand M."/>
            <person name="Wilkinson J."/>
            <person name="Wilson A."/>
            <person name="Yadav S."/>
            <person name="Young G."/>
            <person name="Yu Q."/>
            <person name="Zembek L."/>
            <person name="Zhong D."/>
            <person name="Zimmer A."/>
            <person name="Zwirko Z."/>
            <person name="Jaffe D.B."/>
            <person name="Alvarez P."/>
            <person name="Brockman W."/>
            <person name="Butler J."/>
            <person name="Chin C."/>
            <person name="Gnerre S."/>
            <person name="Grabherr M."/>
            <person name="Kleber M."/>
            <person name="Mauceli E."/>
            <person name="MacCallum I."/>
        </authorList>
    </citation>
    <scope>NUCLEOTIDE SEQUENCE [LARGE SCALE GENOMIC DNA]</scope>
    <source>
        <strain evidence="7">MSH-3 / Tucson 14011-0111.49</strain>
    </source>
</reference>